<proteinExistence type="predicted"/>
<sequence length="86" mass="9155">MTCSFLGEVDEVRLAAADRGGVGCSTRECLDRFAEVYLVPSWDEHLRQHGGRLTGAAREAAEGARHPVDGQPEVPRLRLPAAAGAA</sequence>
<dbReference type="EMBL" id="RBAN01000002">
    <property type="protein sequence ID" value="RKN55234.1"/>
    <property type="molecule type" value="Genomic_DNA"/>
</dbReference>
<dbReference type="AlphaFoldDB" id="A0A3B0A493"/>
<evidence type="ECO:0000313" key="2">
    <source>
        <dbReference type="EMBL" id="RKN55234.1"/>
    </source>
</evidence>
<gene>
    <name evidence="2" type="ORF">D7193_11030</name>
</gene>
<protein>
    <submittedName>
        <fullName evidence="2">Uncharacterized protein</fullName>
    </submittedName>
</protein>
<keyword evidence="3" id="KW-1185">Reference proteome</keyword>
<evidence type="ECO:0000256" key="1">
    <source>
        <dbReference type="SAM" id="MobiDB-lite"/>
    </source>
</evidence>
<organism evidence="2 3">
    <name type="scientific">Micromonospora costi</name>
    <dbReference type="NCBI Taxonomy" id="1530042"/>
    <lineage>
        <taxon>Bacteria</taxon>
        <taxon>Bacillati</taxon>
        <taxon>Actinomycetota</taxon>
        <taxon>Actinomycetes</taxon>
        <taxon>Micromonosporales</taxon>
        <taxon>Micromonosporaceae</taxon>
        <taxon>Micromonospora</taxon>
    </lineage>
</organism>
<accession>A0A3B0A493</accession>
<feature type="compositionally biased region" description="Basic and acidic residues" evidence="1">
    <location>
        <begin position="59"/>
        <end position="68"/>
    </location>
</feature>
<feature type="region of interest" description="Disordered" evidence="1">
    <location>
        <begin position="55"/>
        <end position="74"/>
    </location>
</feature>
<comment type="caution">
    <text evidence="2">The sequence shown here is derived from an EMBL/GenBank/DDBJ whole genome shotgun (WGS) entry which is preliminary data.</text>
</comment>
<reference evidence="2 3" key="1">
    <citation type="journal article" date="2015" name="Int. J. Syst. Evol. Microbiol.">
        <title>Micromonospora costi sp. nov., isolated from a leaf of Costus speciosus.</title>
        <authorList>
            <person name="Thawai C."/>
        </authorList>
    </citation>
    <scope>NUCLEOTIDE SEQUENCE [LARGE SCALE GENOMIC DNA]</scope>
    <source>
        <strain evidence="2 3">CS1-12</strain>
    </source>
</reference>
<dbReference type="Proteomes" id="UP000279968">
    <property type="component" value="Unassembled WGS sequence"/>
</dbReference>
<name>A0A3B0A493_9ACTN</name>
<evidence type="ECO:0000313" key="3">
    <source>
        <dbReference type="Proteomes" id="UP000279968"/>
    </source>
</evidence>